<dbReference type="AlphaFoldDB" id="Q6K4X4"/>
<evidence type="ECO:0000313" key="2">
    <source>
        <dbReference type="Proteomes" id="UP000000763"/>
    </source>
</evidence>
<evidence type="ECO:0000313" key="1">
    <source>
        <dbReference type="EMBL" id="BAD19830.1"/>
    </source>
</evidence>
<sequence length="163" mass="17667">MQPVWFINTDRVLRDQSHASLKQKCRIQKNVVTMFSLLNSIHTRIQNATKIFPNTNSWPGKHSRSIKQKICNPVSWIGITSTETHQLSCGGGSARRGRRSAVAANGGDGARRWPCAALAARGGGGAPRTAVRRGAVAAPLRLRMVYRVWSGMGNGLVCFGADA</sequence>
<protein>
    <submittedName>
        <fullName evidence="1">Uncharacterized protein</fullName>
    </submittedName>
</protein>
<name>Q6K4X4_ORYSJ</name>
<gene>
    <name evidence="1" type="primary">OSJNBa0035A24.30</name>
</gene>
<reference evidence="2" key="2">
    <citation type="journal article" date="2008" name="Nucleic Acids Res.">
        <title>The rice annotation project database (RAP-DB): 2008 update.</title>
        <authorList>
            <consortium name="The rice annotation project (RAP)"/>
        </authorList>
    </citation>
    <scope>GENOME REANNOTATION</scope>
    <source>
        <strain evidence="2">cv. Nipponbare</strain>
    </source>
</reference>
<accession>Q6K4X4</accession>
<dbReference type="EMBL" id="AP005514">
    <property type="protein sequence ID" value="BAD19830.1"/>
    <property type="molecule type" value="Genomic_DNA"/>
</dbReference>
<organism evidence="1 2">
    <name type="scientific">Oryza sativa subsp. japonica</name>
    <name type="common">Rice</name>
    <dbReference type="NCBI Taxonomy" id="39947"/>
    <lineage>
        <taxon>Eukaryota</taxon>
        <taxon>Viridiplantae</taxon>
        <taxon>Streptophyta</taxon>
        <taxon>Embryophyta</taxon>
        <taxon>Tracheophyta</taxon>
        <taxon>Spermatophyta</taxon>
        <taxon>Magnoliopsida</taxon>
        <taxon>Liliopsida</taxon>
        <taxon>Poales</taxon>
        <taxon>Poaceae</taxon>
        <taxon>BOP clade</taxon>
        <taxon>Oryzoideae</taxon>
        <taxon>Oryzeae</taxon>
        <taxon>Oryzinae</taxon>
        <taxon>Oryza</taxon>
        <taxon>Oryza sativa</taxon>
    </lineage>
</organism>
<dbReference type="Proteomes" id="UP000000763">
    <property type="component" value="Chromosome 2"/>
</dbReference>
<proteinExistence type="predicted"/>
<reference evidence="2" key="1">
    <citation type="journal article" date="2005" name="Nature">
        <title>The map-based sequence of the rice genome.</title>
        <authorList>
            <consortium name="International rice genome sequencing project (IRGSP)"/>
            <person name="Matsumoto T."/>
            <person name="Wu J."/>
            <person name="Kanamori H."/>
            <person name="Katayose Y."/>
            <person name="Fujisawa M."/>
            <person name="Namiki N."/>
            <person name="Mizuno H."/>
            <person name="Yamamoto K."/>
            <person name="Antonio B.A."/>
            <person name="Baba T."/>
            <person name="Sakata K."/>
            <person name="Nagamura Y."/>
            <person name="Aoki H."/>
            <person name="Arikawa K."/>
            <person name="Arita K."/>
            <person name="Bito T."/>
            <person name="Chiden Y."/>
            <person name="Fujitsuka N."/>
            <person name="Fukunaka R."/>
            <person name="Hamada M."/>
            <person name="Harada C."/>
            <person name="Hayashi A."/>
            <person name="Hijishita S."/>
            <person name="Honda M."/>
            <person name="Hosokawa S."/>
            <person name="Ichikawa Y."/>
            <person name="Idonuma A."/>
            <person name="Iijima M."/>
            <person name="Ikeda M."/>
            <person name="Ikeno M."/>
            <person name="Ito K."/>
            <person name="Ito S."/>
            <person name="Ito T."/>
            <person name="Ito Y."/>
            <person name="Ito Y."/>
            <person name="Iwabuchi A."/>
            <person name="Kamiya K."/>
            <person name="Karasawa W."/>
            <person name="Kurita K."/>
            <person name="Katagiri S."/>
            <person name="Kikuta A."/>
            <person name="Kobayashi H."/>
            <person name="Kobayashi N."/>
            <person name="Machita K."/>
            <person name="Maehara T."/>
            <person name="Masukawa M."/>
            <person name="Mizubayashi T."/>
            <person name="Mukai Y."/>
            <person name="Nagasaki H."/>
            <person name="Nagata Y."/>
            <person name="Naito S."/>
            <person name="Nakashima M."/>
            <person name="Nakama Y."/>
            <person name="Nakamichi Y."/>
            <person name="Nakamura M."/>
            <person name="Meguro A."/>
            <person name="Negishi M."/>
            <person name="Ohta I."/>
            <person name="Ohta T."/>
            <person name="Okamoto M."/>
            <person name="Ono N."/>
            <person name="Saji S."/>
            <person name="Sakaguchi M."/>
            <person name="Sakai K."/>
            <person name="Shibata M."/>
            <person name="Shimokawa T."/>
            <person name="Song J."/>
            <person name="Takazaki Y."/>
            <person name="Terasawa K."/>
            <person name="Tsugane M."/>
            <person name="Tsuji K."/>
            <person name="Ueda S."/>
            <person name="Waki K."/>
            <person name="Yamagata H."/>
            <person name="Yamamoto M."/>
            <person name="Yamamoto S."/>
            <person name="Yamane H."/>
            <person name="Yoshiki S."/>
            <person name="Yoshihara R."/>
            <person name="Yukawa K."/>
            <person name="Zhong H."/>
            <person name="Yano M."/>
            <person name="Yuan Q."/>
            <person name="Ouyang S."/>
            <person name="Liu J."/>
            <person name="Jones K.M."/>
            <person name="Gansberger K."/>
            <person name="Moffat K."/>
            <person name="Hill J."/>
            <person name="Bera J."/>
            <person name="Fadrosh D."/>
            <person name="Jin S."/>
            <person name="Johri S."/>
            <person name="Kim M."/>
            <person name="Overton L."/>
            <person name="Reardon M."/>
            <person name="Tsitrin T."/>
            <person name="Vuong H."/>
            <person name="Weaver B."/>
            <person name="Ciecko A."/>
            <person name="Tallon L."/>
            <person name="Jackson J."/>
            <person name="Pai G."/>
            <person name="Aken S.V."/>
            <person name="Utterback T."/>
            <person name="Reidmuller S."/>
            <person name="Feldblyum T."/>
            <person name="Hsiao J."/>
            <person name="Zismann V."/>
            <person name="Iobst S."/>
            <person name="de Vazeille A.R."/>
            <person name="Buell C.R."/>
            <person name="Ying K."/>
            <person name="Li Y."/>
            <person name="Lu T."/>
            <person name="Huang Y."/>
            <person name="Zhao Q."/>
            <person name="Feng Q."/>
            <person name="Zhang L."/>
            <person name="Zhu J."/>
            <person name="Weng Q."/>
            <person name="Mu J."/>
            <person name="Lu Y."/>
            <person name="Fan D."/>
            <person name="Liu Y."/>
            <person name="Guan J."/>
            <person name="Zhang Y."/>
            <person name="Yu S."/>
            <person name="Liu X."/>
            <person name="Zhang Y."/>
            <person name="Hong G."/>
            <person name="Han B."/>
            <person name="Choisne N."/>
            <person name="Demange N."/>
            <person name="Orjeda G."/>
            <person name="Samain S."/>
            <person name="Cattolico L."/>
            <person name="Pelletier E."/>
            <person name="Couloux A."/>
            <person name="Segurens B."/>
            <person name="Wincker P."/>
            <person name="D'Hont A."/>
            <person name="Scarpelli C."/>
            <person name="Weissenbach J."/>
            <person name="Salanoubat M."/>
            <person name="Quetier F."/>
            <person name="Yu Y."/>
            <person name="Kim H.R."/>
            <person name="Rambo T."/>
            <person name="Currie J."/>
            <person name="Collura K."/>
            <person name="Luo M."/>
            <person name="Yang T."/>
            <person name="Ammiraju J.S.S."/>
            <person name="Engler F."/>
            <person name="Soderlund C."/>
            <person name="Wing R.A."/>
            <person name="Palmer L.E."/>
            <person name="de la Bastide M."/>
            <person name="Spiegel L."/>
            <person name="Nascimento L."/>
            <person name="Zutavern T."/>
            <person name="O'Shaughnessy A."/>
            <person name="Dike S."/>
            <person name="Dedhia N."/>
            <person name="Preston R."/>
            <person name="Balija V."/>
            <person name="McCombie W.R."/>
            <person name="Chow T."/>
            <person name="Chen H."/>
            <person name="Chung M."/>
            <person name="Chen C."/>
            <person name="Shaw J."/>
            <person name="Wu H."/>
            <person name="Hsiao K."/>
            <person name="Chao Y."/>
            <person name="Chu M."/>
            <person name="Cheng C."/>
            <person name="Hour A."/>
            <person name="Lee P."/>
            <person name="Lin S."/>
            <person name="Lin Y."/>
            <person name="Liou J."/>
            <person name="Liu S."/>
            <person name="Hsing Y."/>
            <person name="Raghuvanshi S."/>
            <person name="Mohanty A."/>
            <person name="Bharti A.K."/>
            <person name="Gaur A."/>
            <person name="Gupta V."/>
            <person name="Kumar D."/>
            <person name="Ravi V."/>
            <person name="Vij S."/>
            <person name="Kapur A."/>
            <person name="Khurana P."/>
            <person name="Khurana P."/>
            <person name="Khurana J.P."/>
            <person name="Tyagi A.K."/>
            <person name="Gaikwad K."/>
            <person name="Singh A."/>
            <person name="Dalal V."/>
            <person name="Srivastava S."/>
            <person name="Dixit A."/>
            <person name="Pal A.K."/>
            <person name="Ghazi I.A."/>
            <person name="Yadav M."/>
            <person name="Pandit A."/>
            <person name="Bhargava A."/>
            <person name="Sureshbabu K."/>
            <person name="Batra K."/>
            <person name="Sharma T.R."/>
            <person name="Mohapatra T."/>
            <person name="Singh N.K."/>
            <person name="Messing J."/>
            <person name="Nelson A.B."/>
            <person name="Fuks G."/>
            <person name="Kavchok S."/>
            <person name="Keizer G."/>
            <person name="Linton E."/>
            <person name="Llaca V."/>
            <person name="Song R."/>
            <person name="Tanyolac B."/>
            <person name="Young S."/>
            <person name="Ho-Il K."/>
            <person name="Hahn J.H."/>
            <person name="Sangsakoo G."/>
            <person name="Vanavichit A."/>
            <person name="de Mattos Luiz.A.T."/>
            <person name="Zimmer P.D."/>
            <person name="Malone G."/>
            <person name="Dellagostin O."/>
            <person name="de Oliveira A.C."/>
            <person name="Bevan M."/>
            <person name="Bancroft I."/>
            <person name="Minx P."/>
            <person name="Cordum H."/>
            <person name="Wilson R."/>
            <person name="Cheng Z."/>
            <person name="Jin W."/>
            <person name="Jiang J."/>
            <person name="Leong S.A."/>
            <person name="Iwama H."/>
            <person name="Gojobori T."/>
            <person name="Itoh T."/>
            <person name="Niimura Y."/>
            <person name="Fujii Y."/>
            <person name="Habara T."/>
            <person name="Sakai H."/>
            <person name="Sato Y."/>
            <person name="Wilson G."/>
            <person name="Kumar K."/>
            <person name="McCouch S."/>
            <person name="Juretic N."/>
            <person name="Hoen D."/>
            <person name="Wright S."/>
            <person name="Bruskiewich R."/>
            <person name="Bureau T."/>
            <person name="Miyao A."/>
            <person name="Hirochika H."/>
            <person name="Nishikawa T."/>
            <person name="Kadowaki K."/>
            <person name="Sugiura M."/>
            <person name="Burr B."/>
            <person name="Sasaki T."/>
        </authorList>
    </citation>
    <scope>NUCLEOTIDE SEQUENCE [LARGE SCALE GENOMIC DNA]</scope>
    <source>
        <strain evidence="2">cv. Nipponbare</strain>
    </source>
</reference>